<evidence type="ECO:0000313" key="1">
    <source>
        <dbReference type="EMBL" id="XBT79796.1"/>
    </source>
</evidence>
<accession>A0AAU7QUA0</accession>
<proteinExistence type="predicted"/>
<dbReference type="AlphaFoldDB" id="A0AAU7QUA0"/>
<protein>
    <submittedName>
        <fullName evidence="1">Uncharacterized protein</fullName>
    </submittedName>
</protein>
<dbReference type="EMBL" id="CP157974">
    <property type="protein sequence ID" value="XBT79796.1"/>
    <property type="molecule type" value="Genomic_DNA"/>
</dbReference>
<sequence>MIFTDARERLEHFRGDFPAKSMDARRIAGLLDAPGCPRRQVVDAASVPLKDLAKLIGCKPLAPSPFALQRGIRFEQNVISDAMTPLVPLVREHLGLDVRDVRQQLLSTPQARSQYPAIRGVQAVTDLRLRLTREAVAAMLDGEQHAINLLHHPYLELSLGDMPAYLEPDLLGYAAAQALSPIEIKSFPCIDGVADPVKTAEAARQTAVYVIALRRLVASFGHEPDRVASRGLLVMARDFALTATASVLDLRPQVLRLNRLLNDFPHVTHLAPRVPTAISLPALPDKDANEQQQLDAAKQAKEAIGALDMRFGDGCPSCAMFDFCRSQARSENQVAQLGTEAANLCGDVGTVSHALALASGERAPLGSAESAVADELRRAALAVQLAGAPA</sequence>
<organism evidence="1">
    <name type="scientific">Micromonospora sp. HUAS YX12</name>
    <dbReference type="NCBI Taxonomy" id="3156396"/>
    <lineage>
        <taxon>Bacteria</taxon>
        <taxon>Bacillati</taxon>
        <taxon>Actinomycetota</taxon>
        <taxon>Actinomycetes</taxon>
        <taxon>Micromonosporales</taxon>
        <taxon>Micromonosporaceae</taxon>
        <taxon>Micromonospora</taxon>
    </lineage>
</organism>
<gene>
    <name evidence="1" type="ORF">ABIH81_19260</name>
</gene>
<dbReference type="RefSeq" id="WP_349876275.1">
    <property type="nucleotide sequence ID" value="NZ_CP157974.1"/>
</dbReference>
<name>A0AAU7QUA0_9ACTN</name>
<reference evidence="1" key="1">
    <citation type="submission" date="2024-06" db="EMBL/GenBank/DDBJ databases">
        <title>Micromonospora sp. strain HUAS YX12 genome sequences.</title>
        <authorList>
            <person name="Mo P."/>
        </authorList>
    </citation>
    <scope>NUCLEOTIDE SEQUENCE</scope>
    <source>
        <strain evidence="1">HUAS YX12</strain>
    </source>
</reference>